<reference evidence="1 2" key="1">
    <citation type="submission" date="2016-10" db="EMBL/GenBank/DDBJ databases">
        <title>Flavobacterium gilvum sp. nov., isolated from stream water.</title>
        <authorList>
            <person name="Shin S.-K."/>
            <person name="Cho Y.-J."/>
            <person name="Yi H."/>
        </authorList>
    </citation>
    <scope>NUCLEOTIDE SEQUENCE [LARGE SCALE GENOMIC DNA]</scope>
    <source>
        <strain evidence="1 2">EM1308</strain>
    </source>
</reference>
<dbReference type="KEGG" id="fgl:EM308_10575"/>
<dbReference type="RefSeq" id="WP_035636637.1">
    <property type="nucleotide sequence ID" value="NZ_CP017479.1"/>
</dbReference>
<evidence type="ECO:0000313" key="2">
    <source>
        <dbReference type="Proteomes" id="UP000175968"/>
    </source>
</evidence>
<proteinExistence type="predicted"/>
<protein>
    <submittedName>
        <fullName evidence="1">Uncharacterized protein</fullName>
    </submittedName>
</protein>
<name>A0AAC9I8B6_9FLAO</name>
<dbReference type="Proteomes" id="UP000175968">
    <property type="component" value="Chromosome"/>
</dbReference>
<sequence length="72" mass="8492">MPKIDFKEKKIHISQNRYSQFRLHFHLSFFGAETLAFSGKIVPAFRCNLFIFKEKIKRISTAIGAKEKHFAF</sequence>
<dbReference type="AlphaFoldDB" id="A0AAC9I8B6"/>
<organism evidence="1 2">
    <name type="scientific">Flavobacterium gilvum</name>
    <dbReference type="NCBI Taxonomy" id="1492737"/>
    <lineage>
        <taxon>Bacteria</taxon>
        <taxon>Pseudomonadati</taxon>
        <taxon>Bacteroidota</taxon>
        <taxon>Flavobacteriia</taxon>
        <taxon>Flavobacteriales</taxon>
        <taxon>Flavobacteriaceae</taxon>
        <taxon>Flavobacterium</taxon>
    </lineage>
</organism>
<gene>
    <name evidence="1" type="ORF">EM308_10575</name>
</gene>
<keyword evidence="2" id="KW-1185">Reference proteome</keyword>
<accession>A0AAC9I8B6</accession>
<dbReference type="EMBL" id="CP017479">
    <property type="protein sequence ID" value="AOW09917.1"/>
    <property type="molecule type" value="Genomic_DNA"/>
</dbReference>
<evidence type="ECO:0000313" key="1">
    <source>
        <dbReference type="EMBL" id="AOW09917.1"/>
    </source>
</evidence>